<dbReference type="RefSeq" id="WP_342634151.1">
    <property type="nucleotide sequence ID" value="NZ_QZXA01000038.1"/>
</dbReference>
<evidence type="ECO:0000313" key="5">
    <source>
        <dbReference type="EMBL" id="RJT27385.1"/>
    </source>
</evidence>
<proteinExistence type="inferred from homology"/>
<dbReference type="PROSITE" id="PS50968">
    <property type="entry name" value="BIOTINYL_LIPOYL"/>
    <property type="match status" value="1"/>
</dbReference>
<dbReference type="SUPFAM" id="SSF51230">
    <property type="entry name" value="Single hybrid motif"/>
    <property type="match status" value="1"/>
</dbReference>
<feature type="non-terminal residue" evidence="5">
    <location>
        <position position="105"/>
    </location>
</feature>
<dbReference type="AlphaFoldDB" id="A0AA92X9S7"/>
<keyword evidence="6" id="KW-1185">Reference proteome</keyword>
<dbReference type="PANTHER" id="PTHR43416">
    <property type="entry name" value="DIHYDROLIPOYLLYSINE-RESIDUE SUCCINYLTRANSFERASE COMPONENT OF 2-OXOGLUTARATE DEHYDROGENASE COMPLEX, MITOCHONDRIAL-RELATED"/>
    <property type="match status" value="1"/>
</dbReference>
<dbReference type="GO" id="GO:0005829">
    <property type="term" value="C:cytosol"/>
    <property type="evidence" value="ECO:0007669"/>
    <property type="project" value="TreeGrafter"/>
</dbReference>
<evidence type="ECO:0000313" key="6">
    <source>
        <dbReference type="Proteomes" id="UP000275530"/>
    </source>
</evidence>
<feature type="domain" description="Lipoyl-binding" evidence="4">
    <location>
        <begin position="1"/>
        <end position="76"/>
    </location>
</feature>
<evidence type="ECO:0000256" key="1">
    <source>
        <dbReference type="ARBA" id="ARBA00001938"/>
    </source>
</evidence>
<dbReference type="InterPro" id="IPR003016">
    <property type="entry name" value="2-oxoA_DH_lipoyl-BS"/>
</dbReference>
<gene>
    <name evidence="5" type="ORF">D3242_33200</name>
</gene>
<dbReference type="Pfam" id="PF00364">
    <property type="entry name" value="Biotin_lipoyl"/>
    <property type="match status" value="1"/>
</dbReference>
<accession>A0AA92X9S7</accession>
<name>A0AA92X9S7_9HYPH</name>
<dbReference type="InterPro" id="IPR050537">
    <property type="entry name" value="2-oxoacid_dehydrogenase"/>
</dbReference>
<reference evidence="5 6" key="1">
    <citation type="submission" date="2018-09" db="EMBL/GenBank/DDBJ databases">
        <title>Mesorhizobium carmichaelinearum sp. nov. isolated from Carmichaelinea spp. root nodules in New Zealand.</title>
        <authorList>
            <person name="De Meyer S.E."/>
        </authorList>
    </citation>
    <scope>NUCLEOTIDE SEQUENCE [LARGE SCALE GENOMIC DNA]</scope>
    <source>
        <strain evidence="5 6">LMG 28313</strain>
    </source>
</reference>
<dbReference type="CDD" id="cd06849">
    <property type="entry name" value="lipoyl_domain"/>
    <property type="match status" value="1"/>
</dbReference>
<evidence type="ECO:0000259" key="4">
    <source>
        <dbReference type="PROSITE" id="PS50968"/>
    </source>
</evidence>
<evidence type="ECO:0000256" key="3">
    <source>
        <dbReference type="ARBA" id="ARBA00022823"/>
    </source>
</evidence>
<dbReference type="InterPro" id="IPR000089">
    <property type="entry name" value="Biotin_lipoyl"/>
</dbReference>
<sequence length="105" mass="11311">MIEITVPVLPESVTEGTLTTWCKQEGEHVKRDDVIAELETDKVILEIPAPHDGVLSNIIVSEGSTVTSAQLLAHLKPQAVIEETVTPVTETLAMPSARLEAQRSG</sequence>
<comment type="caution">
    <text evidence="5">The sequence shown here is derived from an EMBL/GenBank/DDBJ whole genome shotgun (WGS) entry which is preliminary data.</text>
</comment>
<dbReference type="GO" id="GO:0006099">
    <property type="term" value="P:tricarboxylic acid cycle"/>
    <property type="evidence" value="ECO:0007669"/>
    <property type="project" value="TreeGrafter"/>
</dbReference>
<comment type="cofactor">
    <cofactor evidence="1">
        <name>(R)-lipoate</name>
        <dbReference type="ChEBI" id="CHEBI:83088"/>
    </cofactor>
</comment>
<comment type="similarity">
    <text evidence="2">Belongs to the 2-oxoacid dehydrogenase family.</text>
</comment>
<dbReference type="Gene3D" id="2.40.50.100">
    <property type="match status" value="1"/>
</dbReference>
<evidence type="ECO:0000256" key="2">
    <source>
        <dbReference type="ARBA" id="ARBA00007317"/>
    </source>
</evidence>
<keyword evidence="3" id="KW-0450">Lipoyl</keyword>
<dbReference type="PROSITE" id="PS00189">
    <property type="entry name" value="LIPOYL"/>
    <property type="match status" value="1"/>
</dbReference>
<organism evidence="5 6">
    <name type="scientific">Mesorhizobium jarvisii</name>
    <dbReference type="NCBI Taxonomy" id="1777867"/>
    <lineage>
        <taxon>Bacteria</taxon>
        <taxon>Pseudomonadati</taxon>
        <taxon>Pseudomonadota</taxon>
        <taxon>Alphaproteobacteria</taxon>
        <taxon>Hyphomicrobiales</taxon>
        <taxon>Phyllobacteriaceae</taxon>
        <taxon>Mesorhizobium</taxon>
    </lineage>
</organism>
<dbReference type="PANTHER" id="PTHR43416:SF5">
    <property type="entry name" value="DIHYDROLIPOYLLYSINE-RESIDUE SUCCINYLTRANSFERASE COMPONENT OF 2-OXOGLUTARATE DEHYDROGENASE COMPLEX, MITOCHONDRIAL"/>
    <property type="match status" value="1"/>
</dbReference>
<dbReference type="Proteomes" id="UP000275530">
    <property type="component" value="Unassembled WGS sequence"/>
</dbReference>
<dbReference type="GO" id="GO:0004149">
    <property type="term" value="F:dihydrolipoyllysine-residue succinyltransferase activity"/>
    <property type="evidence" value="ECO:0007669"/>
    <property type="project" value="TreeGrafter"/>
</dbReference>
<dbReference type="InterPro" id="IPR011053">
    <property type="entry name" value="Single_hybrid_motif"/>
</dbReference>
<dbReference type="EMBL" id="QZXA01000038">
    <property type="protein sequence ID" value="RJT27385.1"/>
    <property type="molecule type" value="Genomic_DNA"/>
</dbReference>
<protein>
    <submittedName>
        <fullName evidence="5">Dihydrolipoamide succinyltransferase</fullName>
    </submittedName>
</protein>